<dbReference type="Proteomes" id="UP000321525">
    <property type="component" value="Unassembled WGS sequence"/>
</dbReference>
<evidence type="ECO:0000313" key="2">
    <source>
        <dbReference type="EMBL" id="TWX70282.1"/>
    </source>
</evidence>
<organism evidence="2 4">
    <name type="scientific">Colwellia hornerae</name>
    <dbReference type="NCBI Taxonomy" id="89402"/>
    <lineage>
        <taxon>Bacteria</taxon>
        <taxon>Pseudomonadati</taxon>
        <taxon>Pseudomonadota</taxon>
        <taxon>Gammaproteobacteria</taxon>
        <taxon>Alteromonadales</taxon>
        <taxon>Colwelliaceae</taxon>
        <taxon>Colwellia</taxon>
    </lineage>
</organism>
<keyword evidence="3" id="KW-1185">Reference proteome</keyword>
<dbReference type="AlphaFoldDB" id="A0A5C6QNY8"/>
<dbReference type="Gene3D" id="3.10.129.10">
    <property type="entry name" value="Hotdog Thioesterase"/>
    <property type="match status" value="1"/>
</dbReference>
<dbReference type="EMBL" id="VOLR01000007">
    <property type="protein sequence ID" value="TWX61029.1"/>
    <property type="molecule type" value="Genomic_DNA"/>
</dbReference>
<dbReference type="EMBL" id="VOLQ01000005">
    <property type="protein sequence ID" value="TWX70282.1"/>
    <property type="molecule type" value="Genomic_DNA"/>
</dbReference>
<dbReference type="InterPro" id="IPR027961">
    <property type="entry name" value="DUF4442"/>
</dbReference>
<gene>
    <name evidence="1" type="ORF">ESZ26_06450</name>
    <name evidence="2" type="ORF">ESZ27_03940</name>
</gene>
<dbReference type="SUPFAM" id="SSF54637">
    <property type="entry name" value="Thioesterase/thiol ester dehydrase-isomerase"/>
    <property type="match status" value="1"/>
</dbReference>
<dbReference type="InterPro" id="IPR029069">
    <property type="entry name" value="HotDog_dom_sf"/>
</dbReference>
<evidence type="ECO:0000313" key="1">
    <source>
        <dbReference type="EMBL" id="TWX61029.1"/>
    </source>
</evidence>
<proteinExistence type="predicted"/>
<protein>
    <submittedName>
        <fullName evidence="2">DUF4442 domain-containing protein</fullName>
    </submittedName>
</protein>
<evidence type="ECO:0000313" key="3">
    <source>
        <dbReference type="Proteomes" id="UP000321525"/>
    </source>
</evidence>
<dbReference type="Proteomes" id="UP000321917">
    <property type="component" value="Unassembled WGS sequence"/>
</dbReference>
<comment type="caution">
    <text evidence="2">The sequence shown here is derived from an EMBL/GenBank/DDBJ whole genome shotgun (WGS) entry which is preliminary data.</text>
</comment>
<dbReference type="Pfam" id="PF14539">
    <property type="entry name" value="DUF4442"/>
    <property type="match status" value="1"/>
</dbReference>
<sequence>MLRRAWLLKLLLNIWPPFLFTGIKVTELSSDFRQAKVSLKMRAWNKNVLGTHFGGSLFSMTDPFYVLMILARLDNQYYVWDKSADIDFIKPGVGEVTAEFYVSDDFINEIIENTRHGEKYQPTVNVYVKNNNGELVTKLNRRLYIRQKKK</sequence>
<name>A0A5C6QNY8_9GAMM</name>
<reference evidence="2 4" key="1">
    <citation type="submission" date="2019-07" db="EMBL/GenBank/DDBJ databases">
        <title>Genomes of sea-ice associated Colwellia species.</title>
        <authorList>
            <person name="Bowman J.P."/>
        </authorList>
    </citation>
    <scope>NUCLEOTIDE SEQUENCE [LARGE SCALE GENOMIC DNA]</scope>
    <source>
        <strain evidence="1 3">ACAM 607</strain>
        <strain evidence="2 4">IC036</strain>
    </source>
</reference>
<dbReference type="RefSeq" id="WP_146798934.1">
    <property type="nucleotide sequence ID" value="NZ_VOLP01000008.1"/>
</dbReference>
<dbReference type="OrthoDB" id="9814774at2"/>
<evidence type="ECO:0000313" key="4">
    <source>
        <dbReference type="Proteomes" id="UP000321917"/>
    </source>
</evidence>
<accession>A0A5C6QNY8</accession>